<dbReference type="PANTHER" id="PTHR43364">
    <property type="entry name" value="NADH-SPECIFIC METHYLGLYOXAL REDUCTASE-RELATED"/>
    <property type="match status" value="1"/>
</dbReference>
<dbReference type="SUPFAM" id="SSF51430">
    <property type="entry name" value="NAD(P)-linked oxidoreductase"/>
    <property type="match status" value="1"/>
</dbReference>
<dbReference type="Pfam" id="PF00248">
    <property type="entry name" value="Aldo_ket_red"/>
    <property type="match status" value="1"/>
</dbReference>
<evidence type="ECO:0000259" key="2">
    <source>
        <dbReference type="Pfam" id="PF00248"/>
    </source>
</evidence>
<feature type="domain" description="NADP-dependent oxidoreductase" evidence="2">
    <location>
        <begin position="16"/>
        <end position="317"/>
    </location>
</feature>
<dbReference type="InterPro" id="IPR023210">
    <property type="entry name" value="NADP_OxRdtase_dom"/>
</dbReference>
<evidence type="ECO:0000313" key="4">
    <source>
        <dbReference type="Proteomes" id="UP000708298"/>
    </source>
</evidence>
<dbReference type="Gene3D" id="3.20.20.100">
    <property type="entry name" value="NADP-dependent oxidoreductase domain"/>
    <property type="match status" value="1"/>
</dbReference>
<reference evidence="3" key="1">
    <citation type="journal article" date="2021" name="Microorganisms">
        <title>Acidisoma silvae sp. nov. and Acidisomacellulosilytica sp. nov., Two Acidophilic Bacteria Isolated from Decaying Wood, Hydrolyzing Cellulose and Producing Poly-3-hydroxybutyrate.</title>
        <authorList>
            <person name="Mieszkin S."/>
            <person name="Pouder E."/>
            <person name="Uroz S."/>
            <person name="Simon-Colin C."/>
            <person name="Alain K."/>
        </authorList>
    </citation>
    <scope>NUCLEOTIDE SEQUENCE</scope>
    <source>
        <strain evidence="3">HW T2.11</strain>
    </source>
</reference>
<dbReference type="InterPro" id="IPR036812">
    <property type="entry name" value="NAD(P)_OxRdtase_dom_sf"/>
</dbReference>
<organism evidence="3 4">
    <name type="scientific">Acidisoma silvae</name>
    <dbReference type="NCBI Taxonomy" id="2802396"/>
    <lineage>
        <taxon>Bacteria</taxon>
        <taxon>Pseudomonadati</taxon>
        <taxon>Pseudomonadota</taxon>
        <taxon>Alphaproteobacteria</taxon>
        <taxon>Acetobacterales</taxon>
        <taxon>Acidocellaceae</taxon>
        <taxon>Acidisoma</taxon>
    </lineage>
</organism>
<protein>
    <submittedName>
        <fullName evidence="3">Aldo/keto reductase</fullName>
    </submittedName>
</protein>
<accession>A0A963YP93</accession>
<dbReference type="PRINTS" id="PR00069">
    <property type="entry name" value="ALDKETRDTASE"/>
</dbReference>
<sequence>MDYIRLGRSGLKVSRIQLGCMTYSDPARGSHAWILNEEQSQPFFRQAIELGINFFDTANAYNNGASEEVLGRAIKRYAKRDEVVIGTKVFNRMRPDANGRGTSRKAIMAEIDASLMRLGMDYVDLYQIHRLDPETPMEETLEAMHDVVKAGKALYIGASSMLAWQFAKCLYTAEKIGWTKFISMQNHMNLMYREEEREMMSLCVEEGIGMTPWSPLARGRVTRPWAAQAETGRGASDNYSKMLYTKTEEADRLVVDAVEAVAKARGVPMAQVALAWLLQKPAVASPVVGATKPEQLVDAAAAVSLTLTAEEVAQLEAPYVPHPILGM</sequence>
<keyword evidence="4" id="KW-1185">Reference proteome</keyword>
<evidence type="ECO:0000256" key="1">
    <source>
        <dbReference type="ARBA" id="ARBA00023002"/>
    </source>
</evidence>
<keyword evidence="1" id="KW-0560">Oxidoreductase</keyword>
<dbReference type="FunFam" id="3.20.20.100:FF:000004">
    <property type="entry name" value="Oxidoreductase, aldo/keto reductase"/>
    <property type="match status" value="1"/>
</dbReference>
<dbReference type="CDD" id="cd19079">
    <property type="entry name" value="AKR_EcYajO-like"/>
    <property type="match status" value="1"/>
</dbReference>
<dbReference type="RefSeq" id="WP_227320300.1">
    <property type="nucleotide sequence ID" value="NZ_JAESVB010000002.1"/>
</dbReference>
<dbReference type="PANTHER" id="PTHR43364:SF4">
    <property type="entry name" value="NAD(P)-LINKED OXIDOREDUCTASE SUPERFAMILY PROTEIN"/>
    <property type="match status" value="1"/>
</dbReference>
<gene>
    <name evidence="3" type="ORF">ASILVAE211_05495</name>
</gene>
<name>A0A963YP93_9PROT</name>
<dbReference type="Proteomes" id="UP000708298">
    <property type="component" value="Unassembled WGS sequence"/>
</dbReference>
<dbReference type="InterPro" id="IPR020471">
    <property type="entry name" value="AKR"/>
</dbReference>
<evidence type="ECO:0000313" key="3">
    <source>
        <dbReference type="EMBL" id="MCB8874633.1"/>
    </source>
</evidence>
<reference evidence="3" key="2">
    <citation type="submission" date="2021-01" db="EMBL/GenBank/DDBJ databases">
        <authorList>
            <person name="Mieszkin S."/>
            <person name="Pouder E."/>
            <person name="Alain K."/>
        </authorList>
    </citation>
    <scope>NUCLEOTIDE SEQUENCE</scope>
    <source>
        <strain evidence="3">HW T2.11</strain>
    </source>
</reference>
<dbReference type="GO" id="GO:0016491">
    <property type="term" value="F:oxidoreductase activity"/>
    <property type="evidence" value="ECO:0007669"/>
    <property type="project" value="UniProtKB-KW"/>
</dbReference>
<proteinExistence type="predicted"/>
<comment type="caution">
    <text evidence="3">The sequence shown here is derived from an EMBL/GenBank/DDBJ whole genome shotgun (WGS) entry which is preliminary data.</text>
</comment>
<dbReference type="AlphaFoldDB" id="A0A963YP93"/>
<dbReference type="InterPro" id="IPR050523">
    <property type="entry name" value="AKR_Detox_Biosynth"/>
</dbReference>
<dbReference type="GO" id="GO:0005829">
    <property type="term" value="C:cytosol"/>
    <property type="evidence" value="ECO:0007669"/>
    <property type="project" value="UniProtKB-ARBA"/>
</dbReference>
<dbReference type="EMBL" id="JAESVB010000002">
    <property type="protein sequence ID" value="MCB8874633.1"/>
    <property type="molecule type" value="Genomic_DNA"/>
</dbReference>